<keyword evidence="2" id="KW-0677">Repeat</keyword>
<dbReference type="NCBIfam" id="TIGR00756">
    <property type="entry name" value="PPR"/>
    <property type="match status" value="5"/>
</dbReference>
<feature type="repeat" description="PPR" evidence="3">
    <location>
        <begin position="287"/>
        <end position="321"/>
    </location>
</feature>
<keyword evidence="4" id="KW-1185">Reference proteome</keyword>
<dbReference type="PROSITE" id="PS51375">
    <property type="entry name" value="PPR"/>
    <property type="match status" value="6"/>
</dbReference>
<accession>A0ABM0UJA8</accession>
<dbReference type="InterPro" id="IPR011990">
    <property type="entry name" value="TPR-like_helical_dom_sf"/>
</dbReference>
<dbReference type="Proteomes" id="UP000694864">
    <property type="component" value="Chromosome 11"/>
</dbReference>
<name>A0ABM0UJA8_CAMSA</name>
<comment type="similarity">
    <text evidence="1">Belongs to the PPR family. P subfamily.</text>
</comment>
<evidence type="ECO:0000256" key="3">
    <source>
        <dbReference type="PROSITE-ProRule" id="PRU00708"/>
    </source>
</evidence>
<protein>
    <submittedName>
        <fullName evidence="5">Pentatricopeptide repeat-containing protein At5g43820</fullName>
    </submittedName>
</protein>
<dbReference type="InterPro" id="IPR002885">
    <property type="entry name" value="PPR_rpt"/>
</dbReference>
<proteinExistence type="inferred from homology"/>
<dbReference type="Pfam" id="PF13041">
    <property type="entry name" value="PPR_2"/>
    <property type="match status" value="1"/>
</dbReference>
<evidence type="ECO:0000256" key="2">
    <source>
        <dbReference type="ARBA" id="ARBA00022737"/>
    </source>
</evidence>
<evidence type="ECO:0000256" key="1">
    <source>
        <dbReference type="ARBA" id="ARBA00007626"/>
    </source>
</evidence>
<feature type="repeat" description="PPR" evidence="3">
    <location>
        <begin position="148"/>
        <end position="182"/>
    </location>
</feature>
<sequence>MLRRWNLVMESLRLVHRVDVETLVSSSIFNRTVCTASEPLNHTVVDESYVLAELSSLLPITSNKAKEETVSRNQVAIDSCLSPEERIRGVFLQKLKGKSAIQKSLTSLGIGLSIHIVADVVNRGNLSGEAMVTFFNWAIREPGGVSKDVDSYCVILRALGRRKFFSCMMDVLKEMVCEGVNPDLRCLTIAMDSFAKVHYVRRAIELFEESESFGVECNTESFNALLRCLCERSHVTAAKSVFNAKKGVIPFDCCSYNVMISGWSKLGEIEEMEKVLKEMVENGFGPDCFSYSHLIEGLGRAGRVNDSVEIFDNIRHKGNVPDANVYNAMICNFISARDFDESMRYYRRMLDEECEPNLETCSKLVSGLIIGRKVSDALEIFEEMLSRGVLPTTGLITSFLEPLCSYGPPHAAMVIYQKSRKAGCKVSESAYKLLLKRLSRFGKCGMLLNVWDEMQECGYPSDVEVYEYIVDGLCIIGHLDNAVLVMEEAMRKGFCPNRFVYSRLSSKLMSSNKTELAYKLFLKIKKARATENARRFWRSNGWHF</sequence>
<gene>
    <name evidence="5" type="primary">LOC104725075</name>
</gene>
<feature type="repeat" description="PPR" evidence="3">
    <location>
        <begin position="322"/>
        <end position="356"/>
    </location>
</feature>
<feature type="repeat" description="PPR" evidence="3">
    <location>
        <begin position="357"/>
        <end position="391"/>
    </location>
</feature>
<dbReference type="Pfam" id="PF01535">
    <property type="entry name" value="PPR"/>
    <property type="match status" value="4"/>
</dbReference>
<dbReference type="PANTHER" id="PTHR47941">
    <property type="entry name" value="PENTATRICOPEPTIDE REPEAT-CONTAINING PROTEIN 3, MITOCHONDRIAL"/>
    <property type="match status" value="1"/>
</dbReference>
<evidence type="ECO:0000313" key="5">
    <source>
        <dbReference type="RefSeq" id="XP_010441981.1"/>
    </source>
</evidence>
<dbReference type="GeneID" id="104725075"/>
<dbReference type="Gene3D" id="1.25.40.10">
    <property type="entry name" value="Tetratricopeptide repeat domain"/>
    <property type="match status" value="3"/>
</dbReference>
<evidence type="ECO:0000313" key="4">
    <source>
        <dbReference type="Proteomes" id="UP000694864"/>
    </source>
</evidence>
<reference evidence="5" key="2">
    <citation type="submission" date="2025-08" db="UniProtKB">
        <authorList>
            <consortium name="RefSeq"/>
        </authorList>
    </citation>
    <scope>IDENTIFICATION</scope>
    <source>
        <tissue evidence="5">Leaf</tissue>
    </source>
</reference>
<dbReference type="RefSeq" id="XP_010441981.1">
    <property type="nucleotide sequence ID" value="XM_010443679.2"/>
</dbReference>
<feature type="repeat" description="PPR" evidence="3">
    <location>
        <begin position="252"/>
        <end position="286"/>
    </location>
</feature>
<feature type="repeat" description="PPR" evidence="3">
    <location>
        <begin position="462"/>
        <end position="496"/>
    </location>
</feature>
<organism evidence="4 5">
    <name type="scientific">Camelina sativa</name>
    <name type="common">False flax</name>
    <name type="synonym">Myagrum sativum</name>
    <dbReference type="NCBI Taxonomy" id="90675"/>
    <lineage>
        <taxon>Eukaryota</taxon>
        <taxon>Viridiplantae</taxon>
        <taxon>Streptophyta</taxon>
        <taxon>Embryophyta</taxon>
        <taxon>Tracheophyta</taxon>
        <taxon>Spermatophyta</taxon>
        <taxon>Magnoliopsida</taxon>
        <taxon>eudicotyledons</taxon>
        <taxon>Gunneridae</taxon>
        <taxon>Pentapetalae</taxon>
        <taxon>rosids</taxon>
        <taxon>malvids</taxon>
        <taxon>Brassicales</taxon>
        <taxon>Brassicaceae</taxon>
        <taxon>Camelineae</taxon>
        <taxon>Camelina</taxon>
    </lineage>
</organism>
<reference evidence="4" key="1">
    <citation type="journal article" date="2014" name="Nat. Commun.">
        <title>The emerging biofuel crop Camelina sativa retains a highly undifferentiated hexaploid genome structure.</title>
        <authorList>
            <person name="Kagale S."/>
            <person name="Koh C."/>
            <person name="Nixon J."/>
            <person name="Bollina V."/>
            <person name="Clarke W.E."/>
            <person name="Tuteja R."/>
            <person name="Spillane C."/>
            <person name="Robinson S.J."/>
            <person name="Links M.G."/>
            <person name="Clarke C."/>
            <person name="Higgins E.E."/>
            <person name="Huebert T."/>
            <person name="Sharpe A.G."/>
            <person name="Parkin I.A."/>
        </authorList>
    </citation>
    <scope>NUCLEOTIDE SEQUENCE [LARGE SCALE GENOMIC DNA]</scope>
    <source>
        <strain evidence="4">cv. DH55</strain>
    </source>
</reference>